<dbReference type="Proteomes" id="UP001634007">
    <property type="component" value="Unassembled WGS sequence"/>
</dbReference>
<dbReference type="SUPFAM" id="SSF52743">
    <property type="entry name" value="Subtilisin-like"/>
    <property type="match status" value="1"/>
</dbReference>
<dbReference type="AlphaFoldDB" id="A0ABD3KY58"/>
<feature type="chain" id="PRO_5044792535" evidence="7">
    <location>
        <begin position="24"/>
        <end position="698"/>
    </location>
</feature>
<keyword evidence="3 7" id="KW-0732">Signal</keyword>
<feature type="domain" description="Peptidase S8/S53" evidence="8">
    <location>
        <begin position="176"/>
        <end position="538"/>
    </location>
</feature>
<dbReference type="InterPro" id="IPR010259">
    <property type="entry name" value="S8pro/Inhibitor_I9"/>
</dbReference>
<dbReference type="InterPro" id="IPR036852">
    <property type="entry name" value="Peptidase_S8/S53_dom_sf"/>
</dbReference>
<evidence type="ECO:0000256" key="5">
    <source>
        <dbReference type="ARBA" id="ARBA00022825"/>
    </source>
</evidence>
<dbReference type="CDD" id="cd02120">
    <property type="entry name" value="PA_subtilisin_like"/>
    <property type="match status" value="1"/>
</dbReference>
<dbReference type="Gene3D" id="3.50.30.30">
    <property type="match status" value="1"/>
</dbReference>
<sequence length="698" mass="75465">MASPVARLTFLALFLLTCPRAMAKKTNVVQMREQSIPDSILNTSQDWYSANLQSLASGAVDLLYIYSDAFNGYAASLKPDQAEALQSSDAVPGVYEDVTCHLHAMRTQGFLKVEDEFGLWPGTGNHSMEADRPFHEVIIGLLGIRVWPESKSFDDSGFPEVPAQWKGECVRGPDFDPSLGANLRDHDGHGTHTSSTTAGSPVANASLLSSARGVVRGMAPQARVASYKVCWKSGSMSYDILAAMDQAIRDGVDVLVSASAGIEGPQLVTLSNGAPWIMTVGASTLDRNFPAYALLGNKMQFTGASLCGAPRMRSKLVGLVYNMGNASIPSNLGMWAQLNPVWCTGKWRSVTEGKVPGQRRAQVRDAGRMGMTLGNRAEDGSEELLADCHLIPTIHIGAKAANAIKEYAKTDQNPTALVVTGAPEVYVRPTPVVAGISSRGPYYTSMQILKPDVIGPGIDILGAWPDDVSPTELDIEKRRVQFNILAGSLTGHTSLALPLTSVSCPHVSGVASLLEAAHPNWSTSAIKSALMTTAYIHDDTRNPIMKLVDGTPSAPWALRAGHIYPRKALSPGLVYDLVTDDYIAFRAVRQTNVTCLTKLSDPGQLNYPVILGARLYTRQVTNVEDAGSVYKVMVEAPSIVVVRVRPRRLVFRKVGEKQRYRVTFAASNRMDEAHGGSITSRDRQHHVRSPVGFLWGEP</sequence>
<dbReference type="InterPro" id="IPR045051">
    <property type="entry name" value="SBT"/>
</dbReference>
<feature type="domain" description="Inhibitor I9" evidence="9">
    <location>
        <begin position="28"/>
        <end position="103"/>
    </location>
</feature>
<keyword evidence="12" id="KW-1185">Reference proteome</keyword>
<feature type="region of interest" description="Disordered" evidence="6">
    <location>
        <begin position="176"/>
        <end position="201"/>
    </location>
</feature>
<feature type="region of interest" description="Disordered" evidence="6">
    <location>
        <begin position="673"/>
        <end position="698"/>
    </location>
</feature>
<dbReference type="EMBL" id="JBJKBG010000003">
    <property type="protein sequence ID" value="KAL3744649.1"/>
    <property type="molecule type" value="Genomic_DNA"/>
</dbReference>
<feature type="compositionally biased region" description="Low complexity" evidence="6">
    <location>
        <begin position="191"/>
        <end position="200"/>
    </location>
</feature>
<proteinExistence type="inferred from homology"/>
<dbReference type="InterPro" id="IPR015500">
    <property type="entry name" value="Peptidase_S8_subtilisin-rel"/>
</dbReference>
<gene>
    <name evidence="11" type="ORF">ACJRO7_013850</name>
</gene>
<dbReference type="PANTHER" id="PTHR10795">
    <property type="entry name" value="PROPROTEIN CONVERTASE SUBTILISIN/KEXIN"/>
    <property type="match status" value="1"/>
</dbReference>
<dbReference type="Gene3D" id="2.60.40.2310">
    <property type="match status" value="1"/>
</dbReference>
<dbReference type="PRINTS" id="PR00723">
    <property type="entry name" value="SUBTILISIN"/>
</dbReference>
<name>A0ABD3KY58_EUCGL</name>
<dbReference type="Pfam" id="PF05922">
    <property type="entry name" value="Inhibitor_I9"/>
    <property type="match status" value="1"/>
</dbReference>
<dbReference type="GO" id="GO:0008236">
    <property type="term" value="F:serine-type peptidase activity"/>
    <property type="evidence" value="ECO:0007669"/>
    <property type="project" value="UniProtKB-KW"/>
</dbReference>
<dbReference type="Pfam" id="PF17766">
    <property type="entry name" value="fn3_6"/>
    <property type="match status" value="1"/>
</dbReference>
<comment type="similarity">
    <text evidence="1">Belongs to the peptidase S8 family.</text>
</comment>
<evidence type="ECO:0000256" key="4">
    <source>
        <dbReference type="ARBA" id="ARBA00022801"/>
    </source>
</evidence>
<accession>A0ABD3KY58</accession>
<dbReference type="InterPro" id="IPR000209">
    <property type="entry name" value="Peptidase_S8/S53_dom"/>
</dbReference>
<protein>
    <submittedName>
        <fullName evidence="11">Uncharacterized protein</fullName>
    </submittedName>
</protein>
<evidence type="ECO:0000259" key="10">
    <source>
        <dbReference type="Pfam" id="PF17766"/>
    </source>
</evidence>
<evidence type="ECO:0000259" key="8">
    <source>
        <dbReference type="Pfam" id="PF00082"/>
    </source>
</evidence>
<evidence type="ECO:0000256" key="1">
    <source>
        <dbReference type="ARBA" id="ARBA00011073"/>
    </source>
</evidence>
<evidence type="ECO:0000256" key="3">
    <source>
        <dbReference type="ARBA" id="ARBA00022729"/>
    </source>
</evidence>
<evidence type="ECO:0000313" key="11">
    <source>
        <dbReference type="EMBL" id="KAL3744649.1"/>
    </source>
</evidence>
<evidence type="ECO:0000256" key="7">
    <source>
        <dbReference type="SAM" id="SignalP"/>
    </source>
</evidence>
<dbReference type="InterPro" id="IPR041469">
    <property type="entry name" value="Subtilisin-like_FN3"/>
</dbReference>
<organism evidence="11 12">
    <name type="scientific">Eucalyptus globulus</name>
    <name type="common">Tasmanian blue gum</name>
    <dbReference type="NCBI Taxonomy" id="34317"/>
    <lineage>
        <taxon>Eukaryota</taxon>
        <taxon>Viridiplantae</taxon>
        <taxon>Streptophyta</taxon>
        <taxon>Embryophyta</taxon>
        <taxon>Tracheophyta</taxon>
        <taxon>Spermatophyta</taxon>
        <taxon>Magnoliopsida</taxon>
        <taxon>eudicotyledons</taxon>
        <taxon>Gunneridae</taxon>
        <taxon>Pentapetalae</taxon>
        <taxon>rosids</taxon>
        <taxon>malvids</taxon>
        <taxon>Myrtales</taxon>
        <taxon>Myrtaceae</taxon>
        <taxon>Myrtoideae</taxon>
        <taxon>Eucalypteae</taxon>
        <taxon>Eucalyptus</taxon>
    </lineage>
</organism>
<evidence type="ECO:0000313" key="12">
    <source>
        <dbReference type="Proteomes" id="UP001634007"/>
    </source>
</evidence>
<evidence type="ECO:0000256" key="2">
    <source>
        <dbReference type="ARBA" id="ARBA00022670"/>
    </source>
</evidence>
<feature type="signal peptide" evidence="7">
    <location>
        <begin position="1"/>
        <end position="23"/>
    </location>
</feature>
<dbReference type="Pfam" id="PF00082">
    <property type="entry name" value="Peptidase_S8"/>
    <property type="match status" value="1"/>
</dbReference>
<dbReference type="InterPro" id="IPR037045">
    <property type="entry name" value="S8pro/Inhibitor_I9_sf"/>
</dbReference>
<reference evidence="11 12" key="1">
    <citation type="submission" date="2024-11" db="EMBL/GenBank/DDBJ databases">
        <title>Chromosome-level genome assembly of Eucalyptus globulus Labill. provides insights into its genome evolution.</title>
        <authorList>
            <person name="Li X."/>
        </authorList>
    </citation>
    <scope>NUCLEOTIDE SEQUENCE [LARGE SCALE GENOMIC DNA]</scope>
    <source>
        <strain evidence="11">CL2024</strain>
        <tissue evidence="11">Fresh tender leaves</tissue>
    </source>
</reference>
<keyword evidence="2" id="KW-0645">Protease</keyword>
<dbReference type="Gene3D" id="3.30.70.80">
    <property type="entry name" value="Peptidase S8 propeptide/proteinase inhibitor I9"/>
    <property type="match status" value="1"/>
</dbReference>
<dbReference type="Gene3D" id="3.40.50.200">
    <property type="entry name" value="Peptidase S8/S53 domain"/>
    <property type="match status" value="2"/>
</dbReference>
<keyword evidence="4" id="KW-0378">Hydrolase</keyword>
<feature type="domain" description="Subtilisin-like protease fibronectin type-III" evidence="10">
    <location>
        <begin position="605"/>
        <end position="691"/>
    </location>
</feature>
<keyword evidence="5" id="KW-0720">Serine protease</keyword>
<comment type="caution">
    <text evidence="11">The sequence shown here is derived from an EMBL/GenBank/DDBJ whole genome shotgun (WGS) entry which is preliminary data.</text>
</comment>
<evidence type="ECO:0000256" key="6">
    <source>
        <dbReference type="SAM" id="MobiDB-lite"/>
    </source>
</evidence>
<evidence type="ECO:0000259" key="9">
    <source>
        <dbReference type="Pfam" id="PF05922"/>
    </source>
</evidence>
<dbReference type="GO" id="GO:0006508">
    <property type="term" value="P:proteolysis"/>
    <property type="evidence" value="ECO:0007669"/>
    <property type="project" value="UniProtKB-KW"/>
</dbReference>